<dbReference type="InterPro" id="IPR036861">
    <property type="entry name" value="Endochitinase-like_sf"/>
</dbReference>
<dbReference type="PANTHER" id="PTHR46471">
    <property type="entry name" value="CHITIN DEACETYLASE"/>
    <property type="match status" value="1"/>
</dbReference>
<proteinExistence type="predicted"/>
<feature type="disulfide bond" evidence="8">
    <location>
        <begin position="587"/>
        <end position="599"/>
    </location>
</feature>
<evidence type="ECO:0000259" key="9">
    <source>
        <dbReference type="PROSITE" id="PS50941"/>
    </source>
</evidence>
<feature type="disulfide bond" evidence="8">
    <location>
        <begin position="429"/>
        <end position="443"/>
    </location>
</feature>
<evidence type="ECO:0000313" key="12">
    <source>
        <dbReference type="Proteomes" id="UP000756921"/>
    </source>
</evidence>
<dbReference type="Gene3D" id="3.30.60.10">
    <property type="entry name" value="Endochitinase-like"/>
    <property type="match status" value="4"/>
</dbReference>
<evidence type="ECO:0000256" key="4">
    <source>
        <dbReference type="ARBA" id="ARBA00022729"/>
    </source>
</evidence>
<dbReference type="SUPFAM" id="SSF57016">
    <property type="entry name" value="Plant lectins/antimicrobial peptides"/>
    <property type="match status" value="4"/>
</dbReference>
<name>A0A9P6KVD3_9PLEO</name>
<feature type="domain" description="NodB homology" evidence="10">
    <location>
        <begin position="149"/>
        <end position="364"/>
    </location>
</feature>
<dbReference type="GO" id="GO:0008061">
    <property type="term" value="F:chitin binding"/>
    <property type="evidence" value="ECO:0007669"/>
    <property type="project" value="UniProtKB-UniRule"/>
</dbReference>
<comment type="caution">
    <text evidence="8">Lacks conserved residue(s) required for the propagation of feature annotation.</text>
</comment>
<dbReference type="Pfam" id="PF01522">
    <property type="entry name" value="Polysacc_deac_1"/>
    <property type="match status" value="1"/>
</dbReference>
<evidence type="ECO:0000256" key="2">
    <source>
        <dbReference type="ARBA" id="ARBA00022669"/>
    </source>
</evidence>
<evidence type="ECO:0000259" key="10">
    <source>
        <dbReference type="PROSITE" id="PS51677"/>
    </source>
</evidence>
<dbReference type="CDD" id="cd10951">
    <property type="entry name" value="CE4_ClCDA_like"/>
    <property type="match status" value="1"/>
</dbReference>
<comment type="caution">
    <text evidence="11">The sequence shown here is derived from an EMBL/GenBank/DDBJ whole genome shotgun (WGS) entry which is preliminary data.</text>
</comment>
<feature type="disulfide bond" evidence="8">
    <location>
        <begin position="86"/>
        <end position="100"/>
    </location>
</feature>
<evidence type="ECO:0000256" key="1">
    <source>
        <dbReference type="ARBA" id="ARBA00001941"/>
    </source>
</evidence>
<dbReference type="SUPFAM" id="SSF88713">
    <property type="entry name" value="Glycoside hydrolase/deacetylase"/>
    <property type="match status" value="1"/>
</dbReference>
<feature type="disulfide bond" evidence="8">
    <location>
        <begin position="81"/>
        <end position="93"/>
    </location>
</feature>
<dbReference type="PANTHER" id="PTHR46471:SF8">
    <property type="entry name" value="CHITIN DEACETYLASE"/>
    <property type="match status" value="1"/>
</dbReference>
<dbReference type="Pfam" id="PF00187">
    <property type="entry name" value="Chitin_bind_1"/>
    <property type="match status" value="3"/>
</dbReference>
<keyword evidence="4" id="KW-0732">Signal</keyword>
<keyword evidence="5" id="KW-0378">Hydrolase</keyword>
<reference evidence="11" key="1">
    <citation type="journal article" date="2020" name="Mol. Plant Microbe Interact.">
        <title>Genome Sequence of the Biocontrol Agent Coniothyrium minitans strain Conio (IMI 134523).</title>
        <authorList>
            <person name="Patel D."/>
            <person name="Shittu T.A."/>
            <person name="Baroncelli R."/>
            <person name="Muthumeenakshi S."/>
            <person name="Osborne T.H."/>
            <person name="Janganan T.K."/>
            <person name="Sreenivasaprasad S."/>
        </authorList>
    </citation>
    <scope>NUCLEOTIDE SEQUENCE</scope>
    <source>
        <strain evidence="11">Conio</strain>
    </source>
</reference>
<dbReference type="InterPro" id="IPR018371">
    <property type="entry name" value="Chitin-binding_1_CS"/>
</dbReference>
<feature type="domain" description="Chitin-binding type-1" evidence="9">
    <location>
        <begin position="410"/>
        <end position="456"/>
    </location>
</feature>
<feature type="domain" description="Chitin-binding type-1" evidence="9">
    <location>
        <begin position="69"/>
        <end position="115"/>
    </location>
</feature>
<feature type="disulfide bond" evidence="8">
    <location>
        <begin position="592"/>
        <end position="606"/>
    </location>
</feature>
<keyword evidence="7" id="KW-0170">Cobalt</keyword>
<dbReference type="PROSITE" id="PS00026">
    <property type="entry name" value="CHIT_BIND_I_1"/>
    <property type="match status" value="2"/>
</dbReference>
<dbReference type="GO" id="GO:0046872">
    <property type="term" value="F:metal ion binding"/>
    <property type="evidence" value="ECO:0007669"/>
    <property type="project" value="UniProtKB-KW"/>
</dbReference>
<dbReference type="InterPro" id="IPR001002">
    <property type="entry name" value="Chitin-bd_1"/>
</dbReference>
<evidence type="ECO:0000256" key="6">
    <source>
        <dbReference type="ARBA" id="ARBA00023277"/>
    </source>
</evidence>
<feature type="disulfide bond" evidence="8">
    <location>
        <begin position="578"/>
        <end position="593"/>
    </location>
</feature>
<protein>
    <submittedName>
        <fullName evidence="11">Polysaccharide deacetylase</fullName>
    </submittedName>
</protein>
<keyword evidence="3" id="KW-0479">Metal-binding</keyword>
<dbReference type="AlphaFoldDB" id="A0A9P6KVD3"/>
<feature type="disulfide bond" evidence="8">
    <location>
        <begin position="492"/>
        <end position="507"/>
    </location>
</feature>
<comment type="cofactor">
    <cofactor evidence="1">
        <name>Co(2+)</name>
        <dbReference type="ChEBI" id="CHEBI:48828"/>
    </cofactor>
</comment>
<dbReference type="CDD" id="cd06921">
    <property type="entry name" value="ChtBD1_GH19_hevein"/>
    <property type="match status" value="1"/>
</dbReference>
<dbReference type="OrthoDB" id="407355at2759"/>
<dbReference type="EMBL" id="WJXW01000001">
    <property type="protein sequence ID" value="KAF9740843.1"/>
    <property type="molecule type" value="Genomic_DNA"/>
</dbReference>
<feature type="disulfide bond" evidence="8">
    <location>
        <begin position="72"/>
        <end position="87"/>
    </location>
</feature>
<evidence type="ECO:0000313" key="11">
    <source>
        <dbReference type="EMBL" id="KAF9740843.1"/>
    </source>
</evidence>
<keyword evidence="2 8" id="KW-0147">Chitin-binding</keyword>
<dbReference type="GO" id="GO:0005975">
    <property type="term" value="P:carbohydrate metabolic process"/>
    <property type="evidence" value="ECO:0007669"/>
    <property type="project" value="InterPro"/>
</dbReference>
<sequence length="618" mass="64392">MRFSEALIASSVAIPFVSAHGARGLPKIWGMGPDVKREVFGPLAPRHAPSRSLMAKSFPKRQGNNNNIDGQCGADAGGATCAPGYCCSPSGWCGNTPDYCNAPDCQINYGPGCDANKVPNGEDTRTLARPQLGNVDYGNGGIYSCIEPGTVALTYDDGPYIYTDNVLDLFEKYNMKATFFVTGINNGKGAIDDASTQWPAVISRIYAAGHQIGSHTWSHQDLSAITQEQRINQMVHNEMAIRNILQKFPTYMRPPYSSCDEPSGCWKDMQDLGYVVTYFNIDTDGALAQESDHPTSVTDKRIDYDNDDPNKIQNAKNNFSKYFQTDNVTTDAFLSIEHDIHEQTAHNLTEYMLKIVQDKGYRGVTVGECLGDPAENWYRSSSGKIVTSSSSVPTTTSAAPTATPTKVSTDATCGGNTGSTCQGSEFGNCCSQAGWCGTTTDHCGTGCQSVFGTCGGDGSSPVISSAVSSAVASVGSAAPAASATAVSTDGQCGNGKTCKGSAFGTCCSPAGWCGSTDAYCGTGCNPLFGTCTSGSGGSGAASTSPATTIATSVRTTSTSAVAPAKTSAASNVSTNGKCGARNGNKTCPGSKCCSVLGNCGDNMLYCLAGCQKAFGKCW</sequence>
<feature type="domain" description="Chitin-binding type-1" evidence="9">
    <location>
        <begin position="489"/>
        <end position="533"/>
    </location>
</feature>
<keyword evidence="12" id="KW-1185">Reference proteome</keyword>
<dbReference type="Proteomes" id="UP000756921">
    <property type="component" value="Unassembled WGS sequence"/>
</dbReference>
<dbReference type="CDD" id="cd00035">
    <property type="entry name" value="ChtBD1"/>
    <property type="match status" value="1"/>
</dbReference>
<dbReference type="PROSITE" id="PS51677">
    <property type="entry name" value="NODB"/>
    <property type="match status" value="1"/>
</dbReference>
<dbReference type="PROSITE" id="PS50941">
    <property type="entry name" value="CHIT_BIND_I_2"/>
    <property type="match status" value="4"/>
</dbReference>
<dbReference type="GO" id="GO:0016810">
    <property type="term" value="F:hydrolase activity, acting on carbon-nitrogen (but not peptide) bonds"/>
    <property type="evidence" value="ECO:0007669"/>
    <property type="project" value="InterPro"/>
</dbReference>
<dbReference type="SMART" id="SM00270">
    <property type="entry name" value="ChtBD1"/>
    <property type="match status" value="4"/>
</dbReference>
<keyword evidence="6" id="KW-0119">Carbohydrate metabolism</keyword>
<dbReference type="InterPro" id="IPR002509">
    <property type="entry name" value="NODB_dom"/>
</dbReference>
<feature type="disulfide bond" evidence="8">
    <location>
        <begin position="506"/>
        <end position="520"/>
    </location>
</feature>
<dbReference type="CDD" id="cd11618">
    <property type="entry name" value="ChtBD1_1"/>
    <property type="match status" value="2"/>
</dbReference>
<dbReference type="Gene3D" id="3.20.20.370">
    <property type="entry name" value="Glycoside hydrolase/deacetylase"/>
    <property type="match status" value="1"/>
</dbReference>
<keyword evidence="8" id="KW-1015">Disulfide bond</keyword>
<evidence type="ECO:0000256" key="7">
    <source>
        <dbReference type="ARBA" id="ARBA00023285"/>
    </source>
</evidence>
<accession>A0A9P6KVD3</accession>
<evidence type="ECO:0000256" key="8">
    <source>
        <dbReference type="PROSITE-ProRule" id="PRU00261"/>
    </source>
</evidence>
<gene>
    <name evidence="11" type="ORF">PMIN01_00382</name>
</gene>
<evidence type="ECO:0000256" key="5">
    <source>
        <dbReference type="ARBA" id="ARBA00022801"/>
    </source>
</evidence>
<organism evidence="11 12">
    <name type="scientific">Paraphaeosphaeria minitans</name>
    <dbReference type="NCBI Taxonomy" id="565426"/>
    <lineage>
        <taxon>Eukaryota</taxon>
        <taxon>Fungi</taxon>
        <taxon>Dikarya</taxon>
        <taxon>Ascomycota</taxon>
        <taxon>Pezizomycotina</taxon>
        <taxon>Dothideomycetes</taxon>
        <taxon>Pleosporomycetidae</taxon>
        <taxon>Pleosporales</taxon>
        <taxon>Massarineae</taxon>
        <taxon>Didymosphaeriaceae</taxon>
        <taxon>Paraphaeosphaeria</taxon>
    </lineage>
</organism>
<feature type="domain" description="Chitin-binding type-1" evidence="9">
    <location>
        <begin position="575"/>
        <end position="618"/>
    </location>
</feature>
<dbReference type="InterPro" id="IPR011330">
    <property type="entry name" value="Glyco_hydro/deAcase_b/a-brl"/>
</dbReference>
<evidence type="ECO:0000256" key="3">
    <source>
        <dbReference type="ARBA" id="ARBA00022723"/>
    </source>
</evidence>